<evidence type="ECO:0008006" key="4">
    <source>
        <dbReference type="Google" id="ProtNLM"/>
    </source>
</evidence>
<evidence type="ECO:0000256" key="1">
    <source>
        <dbReference type="SAM" id="MobiDB-lite"/>
    </source>
</evidence>
<dbReference type="RefSeq" id="WP_102204967.1">
    <property type="nucleotide sequence ID" value="NZ_CAWNVR010000183.1"/>
</dbReference>
<evidence type="ECO:0000313" key="2">
    <source>
        <dbReference type="EMBL" id="PLZ92433.1"/>
    </source>
</evidence>
<evidence type="ECO:0000313" key="3">
    <source>
        <dbReference type="Proteomes" id="UP000235036"/>
    </source>
</evidence>
<dbReference type="InterPro" id="IPR036583">
    <property type="entry name" value="23S_rRNA_IVS_sf"/>
</dbReference>
<dbReference type="AlphaFoldDB" id="A0A2N6K6B8"/>
<proteinExistence type="predicted"/>
<dbReference type="EMBL" id="NRQW01000120">
    <property type="protein sequence ID" value="PLZ92433.1"/>
    <property type="molecule type" value="Genomic_DNA"/>
</dbReference>
<accession>A0A2N6K6B8</accession>
<dbReference type="SUPFAM" id="SSF158446">
    <property type="entry name" value="IVS-encoded protein-like"/>
    <property type="match status" value="1"/>
</dbReference>
<keyword evidence="3" id="KW-1185">Reference proteome</keyword>
<name>A0A2N6K6B8_FISMU</name>
<protein>
    <recommendedName>
        <fullName evidence="4">Four helix bundle protein</fullName>
    </recommendedName>
</protein>
<feature type="region of interest" description="Disordered" evidence="1">
    <location>
        <begin position="60"/>
        <end position="91"/>
    </location>
</feature>
<dbReference type="Proteomes" id="UP000235036">
    <property type="component" value="Unassembled WGS sequence"/>
</dbReference>
<dbReference type="Gene3D" id="1.20.1440.60">
    <property type="entry name" value="23S rRNA-intervening sequence"/>
    <property type="match status" value="1"/>
</dbReference>
<comment type="caution">
    <text evidence="2">The sequence shown here is derived from an EMBL/GenBank/DDBJ whole genome shotgun (WGS) entry which is preliminary data.</text>
</comment>
<reference evidence="2 3" key="1">
    <citation type="submission" date="2017-08" db="EMBL/GenBank/DDBJ databases">
        <title>Genomes of Fischerella (Mastigocladus) sp. strains.</title>
        <authorList>
            <person name="Miller S.R."/>
        </authorList>
    </citation>
    <scope>NUCLEOTIDE SEQUENCE [LARGE SCALE GENOMIC DNA]</scope>
    <source>
        <strain evidence="2 3">CCMEE 5323</strain>
    </source>
</reference>
<gene>
    <name evidence="2" type="ORF">CEN44_05935</name>
</gene>
<organism evidence="2 3">
    <name type="scientific">Fischerella muscicola CCMEE 5323</name>
    <dbReference type="NCBI Taxonomy" id="2019572"/>
    <lineage>
        <taxon>Bacteria</taxon>
        <taxon>Bacillati</taxon>
        <taxon>Cyanobacteriota</taxon>
        <taxon>Cyanophyceae</taxon>
        <taxon>Nostocales</taxon>
        <taxon>Hapalosiphonaceae</taxon>
        <taxon>Fischerella</taxon>
    </lineage>
</organism>
<sequence>MNEQQFKTRTKQLALRVITWLELTVESGLIPTEKLVSLMQETNEILVMTVASIKTLRGKQTSFHSQNPKSNLQNELSTNVKSQIQNPKSKI</sequence>